<dbReference type="InterPro" id="IPR013022">
    <property type="entry name" value="Xyl_isomerase-like_TIM-brl"/>
</dbReference>
<dbReference type="AlphaFoldDB" id="A0A517NRI1"/>
<dbReference type="InterPro" id="IPR050312">
    <property type="entry name" value="IolE/XylAMocC-like"/>
</dbReference>
<dbReference type="SUPFAM" id="SSF51658">
    <property type="entry name" value="Xylose isomerase-like"/>
    <property type="match status" value="1"/>
</dbReference>
<keyword evidence="3" id="KW-1185">Reference proteome</keyword>
<dbReference type="InterPro" id="IPR036237">
    <property type="entry name" value="Xyl_isomerase-like_sf"/>
</dbReference>
<protein>
    <submittedName>
        <fullName evidence="2">Xylose isomerase-like TIM barrel</fullName>
    </submittedName>
</protein>
<dbReference type="Pfam" id="PF01261">
    <property type="entry name" value="AP_endonuc_2"/>
    <property type="match status" value="1"/>
</dbReference>
<name>A0A517NRI1_9BACT</name>
<dbReference type="Proteomes" id="UP000319817">
    <property type="component" value="Chromosome"/>
</dbReference>
<organism evidence="2 3">
    <name type="scientific">Stieleria marina</name>
    <dbReference type="NCBI Taxonomy" id="1930275"/>
    <lineage>
        <taxon>Bacteria</taxon>
        <taxon>Pseudomonadati</taxon>
        <taxon>Planctomycetota</taxon>
        <taxon>Planctomycetia</taxon>
        <taxon>Pirellulales</taxon>
        <taxon>Pirellulaceae</taxon>
        <taxon>Stieleria</taxon>
    </lineage>
</organism>
<dbReference type="EMBL" id="CP036526">
    <property type="protein sequence ID" value="QDT09705.1"/>
    <property type="molecule type" value="Genomic_DNA"/>
</dbReference>
<evidence type="ECO:0000313" key="3">
    <source>
        <dbReference type="Proteomes" id="UP000319817"/>
    </source>
</evidence>
<dbReference type="Gene3D" id="3.20.20.150">
    <property type="entry name" value="Divalent-metal-dependent TIM barrel enzymes"/>
    <property type="match status" value="1"/>
</dbReference>
<reference evidence="2 3" key="1">
    <citation type="submission" date="2019-02" db="EMBL/GenBank/DDBJ databases">
        <title>Deep-cultivation of Planctomycetes and their phenomic and genomic characterization uncovers novel biology.</title>
        <authorList>
            <person name="Wiegand S."/>
            <person name="Jogler M."/>
            <person name="Boedeker C."/>
            <person name="Pinto D."/>
            <person name="Vollmers J."/>
            <person name="Rivas-Marin E."/>
            <person name="Kohn T."/>
            <person name="Peeters S.H."/>
            <person name="Heuer A."/>
            <person name="Rast P."/>
            <person name="Oberbeckmann S."/>
            <person name="Bunk B."/>
            <person name="Jeske O."/>
            <person name="Meyerdierks A."/>
            <person name="Storesund J.E."/>
            <person name="Kallscheuer N."/>
            <person name="Luecker S."/>
            <person name="Lage O.M."/>
            <person name="Pohl T."/>
            <person name="Merkel B.J."/>
            <person name="Hornburger P."/>
            <person name="Mueller R.-W."/>
            <person name="Bruemmer F."/>
            <person name="Labrenz M."/>
            <person name="Spormann A.M."/>
            <person name="Op den Camp H."/>
            <person name="Overmann J."/>
            <person name="Amann R."/>
            <person name="Jetten M.S.M."/>
            <person name="Mascher T."/>
            <person name="Medema M.H."/>
            <person name="Devos D.P."/>
            <person name="Kaster A.-K."/>
            <person name="Ovreas L."/>
            <person name="Rohde M."/>
            <person name="Galperin M.Y."/>
            <person name="Jogler C."/>
        </authorList>
    </citation>
    <scope>NUCLEOTIDE SEQUENCE [LARGE SCALE GENOMIC DNA]</scope>
    <source>
        <strain evidence="2 3">K23_9</strain>
    </source>
</reference>
<accession>A0A517NRI1</accession>
<evidence type="ECO:0000313" key="2">
    <source>
        <dbReference type="EMBL" id="QDT09705.1"/>
    </source>
</evidence>
<keyword evidence="2" id="KW-0413">Isomerase</keyword>
<sequence>MLNVINLGRDFIRRGELLIQRVRLKQGRLKFMRITSMQRRKFLQLTAASGMTLAATGASTRLSAREPIVRSGPPRFQVGLAAYSLREYFSFMKGKARPPKDDGPHIDMVGFLDYCAQNGFDAAELTSYFFKPDADDAYYRNLKRHAFTRGVTIAGTAIGNNFTVGAGPKLDEEIQKAIAWIDRADALGAPHIRFFAGTGKQLASDPKRLDEAAAAINQCAEHAASKGIFLGVENHGKLSSDQMLQIMERVESPWVGINLDTGNFQSDDPYGDLERCVPYAVNVQVKVGMKTPDGKHYDADIPRIGRILRDGGYQGFVIVEYEDKDPYAKIPVVHQELRKALGT</sequence>
<gene>
    <name evidence="2" type="ORF">K239x_16550</name>
</gene>
<evidence type="ECO:0000259" key="1">
    <source>
        <dbReference type="Pfam" id="PF01261"/>
    </source>
</evidence>
<dbReference type="GO" id="GO:0016853">
    <property type="term" value="F:isomerase activity"/>
    <property type="evidence" value="ECO:0007669"/>
    <property type="project" value="UniProtKB-KW"/>
</dbReference>
<dbReference type="PANTHER" id="PTHR12110:SF53">
    <property type="entry name" value="BLR5974 PROTEIN"/>
    <property type="match status" value="1"/>
</dbReference>
<dbReference type="PANTHER" id="PTHR12110">
    <property type="entry name" value="HYDROXYPYRUVATE ISOMERASE"/>
    <property type="match status" value="1"/>
</dbReference>
<proteinExistence type="predicted"/>
<feature type="domain" description="Xylose isomerase-like TIM barrel" evidence="1">
    <location>
        <begin position="112"/>
        <end position="325"/>
    </location>
</feature>